<organism evidence="1 2">
    <name type="scientific">Vibrio owensii</name>
    <dbReference type="NCBI Taxonomy" id="696485"/>
    <lineage>
        <taxon>Bacteria</taxon>
        <taxon>Pseudomonadati</taxon>
        <taxon>Pseudomonadota</taxon>
        <taxon>Gammaproteobacteria</taxon>
        <taxon>Vibrionales</taxon>
        <taxon>Vibrionaceae</taxon>
        <taxon>Vibrio</taxon>
    </lineage>
</organism>
<evidence type="ECO:0000313" key="2">
    <source>
        <dbReference type="Proteomes" id="UP001295420"/>
    </source>
</evidence>
<dbReference type="AlphaFoldDB" id="A0AAU9PYB3"/>
<proteinExistence type="predicted"/>
<reference evidence="1" key="1">
    <citation type="submission" date="2022-01" db="EMBL/GenBank/DDBJ databases">
        <authorList>
            <person name="Lagorce A."/>
        </authorList>
    </citation>
    <scope>NUCLEOTIDE SEQUENCE</scope>
    <source>
        <strain evidence="1">Th15_F1_D04</strain>
    </source>
</reference>
<name>A0AAU9PYB3_9VIBR</name>
<dbReference type="Proteomes" id="UP001295420">
    <property type="component" value="Unassembled WGS sequence"/>
</dbReference>
<comment type="caution">
    <text evidence="1">The sequence shown here is derived from an EMBL/GenBank/DDBJ whole genome shotgun (WGS) entry which is preliminary data.</text>
</comment>
<dbReference type="EMBL" id="CAKMTQ010000001">
    <property type="protein sequence ID" value="CAH1520981.1"/>
    <property type="molecule type" value="Genomic_DNA"/>
</dbReference>
<evidence type="ECO:0000313" key="1">
    <source>
        <dbReference type="EMBL" id="CAH1520981.1"/>
    </source>
</evidence>
<gene>
    <name evidence="1" type="ORF">THF1D04_10561</name>
</gene>
<protein>
    <submittedName>
        <fullName evidence="1">Uncharacterized protein</fullName>
    </submittedName>
</protein>
<sequence>MKTLRDMPAPKHHESKILYLTDQKEIDDENISHFDDITIS</sequence>
<accession>A0AAU9PYB3</accession>